<dbReference type="Gene3D" id="3.40.50.300">
    <property type="entry name" value="P-loop containing nucleotide triphosphate hydrolases"/>
    <property type="match status" value="1"/>
</dbReference>
<dbReference type="InterPro" id="IPR027417">
    <property type="entry name" value="P-loop_NTPase"/>
</dbReference>
<comment type="similarity">
    <text evidence="2">Belongs to the ABC transporter superfamily. Nitrate/nitrite/cyanate uptake transporter (NitT) (TC 3.A.1.16) family.</text>
</comment>
<dbReference type="EMBL" id="JBHRZN010000001">
    <property type="protein sequence ID" value="MFC3849208.1"/>
    <property type="molecule type" value="Genomic_DNA"/>
</dbReference>
<organism evidence="10 11">
    <name type="scientific">Corynebacterium hansenii</name>
    <dbReference type="NCBI Taxonomy" id="394964"/>
    <lineage>
        <taxon>Bacteria</taxon>
        <taxon>Bacillati</taxon>
        <taxon>Actinomycetota</taxon>
        <taxon>Actinomycetes</taxon>
        <taxon>Mycobacteriales</taxon>
        <taxon>Corynebacteriaceae</taxon>
        <taxon>Corynebacterium</taxon>
    </lineage>
</organism>
<comment type="subcellular location">
    <subcellularLocation>
        <location evidence="1">Cell inner membrane</location>
        <topology evidence="1">Peripheral membrane protein</topology>
    </subcellularLocation>
</comment>
<keyword evidence="3" id="KW-0813">Transport</keyword>
<dbReference type="InterPro" id="IPR003593">
    <property type="entry name" value="AAA+_ATPase"/>
</dbReference>
<dbReference type="RefSeq" id="WP_290291106.1">
    <property type="nucleotide sequence ID" value="NZ_CP047211.1"/>
</dbReference>
<accession>A0ABV7ZN71</accession>
<name>A0ABV7ZN71_9CORY</name>
<evidence type="ECO:0000256" key="5">
    <source>
        <dbReference type="ARBA" id="ARBA00022741"/>
    </source>
</evidence>
<keyword evidence="4" id="KW-1003">Cell membrane</keyword>
<keyword evidence="11" id="KW-1185">Reference proteome</keyword>
<dbReference type="InterPro" id="IPR003439">
    <property type="entry name" value="ABC_transporter-like_ATP-bd"/>
</dbReference>
<dbReference type="PANTHER" id="PTHR42788:SF7">
    <property type="entry name" value="NITRATE ABC TRANSPORTER ATP-BINDING PROTEIN"/>
    <property type="match status" value="1"/>
</dbReference>
<evidence type="ECO:0000256" key="2">
    <source>
        <dbReference type="ARBA" id="ARBA00009440"/>
    </source>
</evidence>
<proteinExistence type="inferred from homology"/>
<dbReference type="InterPro" id="IPR005890">
    <property type="entry name" value="NO3_transporter_ATP-bd-like"/>
</dbReference>
<evidence type="ECO:0000256" key="4">
    <source>
        <dbReference type="ARBA" id="ARBA00022475"/>
    </source>
</evidence>
<comment type="caution">
    <text evidence="10">The sequence shown here is derived from an EMBL/GenBank/DDBJ whole genome shotgun (WGS) entry which is preliminary data.</text>
</comment>
<reference evidence="11" key="1">
    <citation type="journal article" date="2019" name="Int. J. Syst. Evol. Microbiol.">
        <title>The Global Catalogue of Microorganisms (GCM) 10K type strain sequencing project: providing services to taxonomists for standard genome sequencing and annotation.</title>
        <authorList>
            <consortium name="The Broad Institute Genomics Platform"/>
            <consortium name="The Broad Institute Genome Sequencing Center for Infectious Disease"/>
            <person name="Wu L."/>
            <person name="Ma J."/>
        </authorList>
    </citation>
    <scope>NUCLEOTIDE SEQUENCE [LARGE SCALE GENOMIC DNA]</scope>
    <source>
        <strain evidence="11">CCUG 53252</strain>
    </source>
</reference>
<evidence type="ECO:0000256" key="3">
    <source>
        <dbReference type="ARBA" id="ARBA00022448"/>
    </source>
</evidence>
<dbReference type="NCBIfam" id="TIGR01184">
    <property type="entry name" value="ntrCD"/>
    <property type="match status" value="1"/>
</dbReference>
<dbReference type="PROSITE" id="PS50893">
    <property type="entry name" value="ABC_TRANSPORTER_2"/>
    <property type="match status" value="1"/>
</dbReference>
<evidence type="ECO:0000313" key="11">
    <source>
        <dbReference type="Proteomes" id="UP001595751"/>
    </source>
</evidence>
<dbReference type="CDD" id="cd03293">
    <property type="entry name" value="ABC_NrtD_SsuB_transporters"/>
    <property type="match status" value="1"/>
</dbReference>
<feature type="region of interest" description="Disordered" evidence="8">
    <location>
        <begin position="1"/>
        <end position="29"/>
    </location>
</feature>
<sequence>MPDQIEATRRGGGAVATQSPDPADGRPRHLSFRGVAKSYPAARRRTADTVVLDGIDLDLAHGQFVSVLGPSGCGKSTLLTMAAGLSRPTAGSVELDGREVTAPGPDRGMVFQQHVLLPWMTALGNVKFALRSARPELTDAERDDIARHHLSMVHLDHAIDRKPGELSGGMRQRVGIARAFAIHPSVLLLDEPFGALDALTRLSLQRQLLEVWENDRRTVLMVTHDVDEALLLSDRIIVLGGGSPARIIHDVEVPFARPRRAEDVELDPDYLALKRTLIRSLT</sequence>
<evidence type="ECO:0000256" key="7">
    <source>
        <dbReference type="ARBA" id="ARBA00023136"/>
    </source>
</evidence>
<dbReference type="GO" id="GO:0005524">
    <property type="term" value="F:ATP binding"/>
    <property type="evidence" value="ECO:0007669"/>
    <property type="project" value="UniProtKB-KW"/>
</dbReference>
<dbReference type="PANTHER" id="PTHR42788">
    <property type="entry name" value="TAURINE IMPORT ATP-BINDING PROTEIN-RELATED"/>
    <property type="match status" value="1"/>
</dbReference>
<protein>
    <submittedName>
        <fullName evidence="10">ABC transporter ATP-binding protein</fullName>
    </submittedName>
</protein>
<evidence type="ECO:0000256" key="8">
    <source>
        <dbReference type="SAM" id="MobiDB-lite"/>
    </source>
</evidence>
<dbReference type="Proteomes" id="UP001595751">
    <property type="component" value="Unassembled WGS sequence"/>
</dbReference>
<dbReference type="InterPro" id="IPR017871">
    <property type="entry name" value="ABC_transporter-like_CS"/>
</dbReference>
<keyword evidence="5" id="KW-0547">Nucleotide-binding</keyword>
<dbReference type="PROSITE" id="PS00211">
    <property type="entry name" value="ABC_TRANSPORTER_1"/>
    <property type="match status" value="1"/>
</dbReference>
<dbReference type="InterPro" id="IPR050166">
    <property type="entry name" value="ABC_transporter_ATP-bind"/>
</dbReference>
<dbReference type="SUPFAM" id="SSF52540">
    <property type="entry name" value="P-loop containing nucleoside triphosphate hydrolases"/>
    <property type="match status" value="1"/>
</dbReference>
<evidence type="ECO:0000313" key="10">
    <source>
        <dbReference type="EMBL" id="MFC3849208.1"/>
    </source>
</evidence>
<evidence type="ECO:0000256" key="1">
    <source>
        <dbReference type="ARBA" id="ARBA00004417"/>
    </source>
</evidence>
<keyword evidence="7" id="KW-0472">Membrane</keyword>
<evidence type="ECO:0000256" key="6">
    <source>
        <dbReference type="ARBA" id="ARBA00022840"/>
    </source>
</evidence>
<keyword evidence="6 10" id="KW-0067">ATP-binding</keyword>
<feature type="domain" description="ABC transporter" evidence="9">
    <location>
        <begin position="30"/>
        <end position="266"/>
    </location>
</feature>
<evidence type="ECO:0000259" key="9">
    <source>
        <dbReference type="PROSITE" id="PS50893"/>
    </source>
</evidence>
<dbReference type="Pfam" id="PF00005">
    <property type="entry name" value="ABC_tran"/>
    <property type="match status" value="1"/>
</dbReference>
<dbReference type="SMART" id="SM00382">
    <property type="entry name" value="AAA"/>
    <property type="match status" value="1"/>
</dbReference>
<gene>
    <name evidence="10" type="ORF">ACFORJ_03375</name>
</gene>